<dbReference type="PANTHER" id="PTHR34222">
    <property type="entry name" value="GAG_PRE-INTEGRS DOMAIN-CONTAINING PROTEIN"/>
    <property type="match status" value="1"/>
</dbReference>
<sequence length="131" mass="14498">MESTADASMLVKLLQRDRVFDFLAGLKPELDEVRSRVLGKEPLPCLSEVYSYVHSEESRRSDMLVPGSQENSTLKVAQDNTPIGPMGHGKKGPKSTTQSLEKAPFTKDQLELFYKMMGRVGNSTNSSSLFA</sequence>
<accession>A0A438H3H4</accession>
<organism evidence="2 3">
    <name type="scientific">Vitis vinifera</name>
    <name type="common">Grape</name>
    <dbReference type="NCBI Taxonomy" id="29760"/>
    <lineage>
        <taxon>Eukaryota</taxon>
        <taxon>Viridiplantae</taxon>
        <taxon>Streptophyta</taxon>
        <taxon>Embryophyta</taxon>
        <taxon>Tracheophyta</taxon>
        <taxon>Spermatophyta</taxon>
        <taxon>Magnoliopsida</taxon>
        <taxon>eudicotyledons</taxon>
        <taxon>Gunneridae</taxon>
        <taxon>Pentapetalae</taxon>
        <taxon>rosids</taxon>
        <taxon>Vitales</taxon>
        <taxon>Vitaceae</taxon>
        <taxon>Viteae</taxon>
        <taxon>Vitis</taxon>
    </lineage>
</organism>
<dbReference type="EMBL" id="QGNW01000289">
    <property type="protein sequence ID" value="RVW78873.1"/>
    <property type="molecule type" value="Genomic_DNA"/>
</dbReference>
<feature type="compositionally biased region" description="Polar residues" evidence="1">
    <location>
        <begin position="68"/>
        <end position="81"/>
    </location>
</feature>
<evidence type="ECO:0000313" key="3">
    <source>
        <dbReference type="Proteomes" id="UP000288805"/>
    </source>
</evidence>
<gene>
    <name evidence="2" type="ORF">CK203_043121</name>
</gene>
<dbReference type="Proteomes" id="UP000288805">
    <property type="component" value="Unassembled WGS sequence"/>
</dbReference>
<feature type="region of interest" description="Disordered" evidence="1">
    <location>
        <begin position="60"/>
        <end position="102"/>
    </location>
</feature>
<dbReference type="AlphaFoldDB" id="A0A438H3H4"/>
<evidence type="ECO:0000256" key="1">
    <source>
        <dbReference type="SAM" id="MobiDB-lite"/>
    </source>
</evidence>
<proteinExistence type="predicted"/>
<reference evidence="2 3" key="1">
    <citation type="journal article" date="2018" name="PLoS Genet.">
        <title>Population sequencing reveals clonal diversity and ancestral inbreeding in the grapevine cultivar Chardonnay.</title>
        <authorList>
            <person name="Roach M.J."/>
            <person name="Johnson D.L."/>
            <person name="Bohlmann J."/>
            <person name="van Vuuren H.J."/>
            <person name="Jones S.J."/>
            <person name="Pretorius I.S."/>
            <person name="Schmidt S.A."/>
            <person name="Borneman A.R."/>
        </authorList>
    </citation>
    <scope>NUCLEOTIDE SEQUENCE [LARGE SCALE GENOMIC DNA]</scope>
    <source>
        <strain evidence="3">cv. Chardonnay</strain>
        <tissue evidence="2">Leaf</tissue>
    </source>
</reference>
<comment type="caution">
    <text evidence="2">The sequence shown here is derived from an EMBL/GenBank/DDBJ whole genome shotgun (WGS) entry which is preliminary data.</text>
</comment>
<evidence type="ECO:0000313" key="2">
    <source>
        <dbReference type="EMBL" id="RVW78873.1"/>
    </source>
</evidence>
<dbReference type="PANTHER" id="PTHR34222:SF37">
    <property type="entry name" value="RETROTRANSPOSON GAG DOMAIN-CONTAINING PROTEIN"/>
    <property type="match status" value="1"/>
</dbReference>
<protein>
    <submittedName>
        <fullName evidence="2">Uncharacterized protein</fullName>
    </submittedName>
</protein>
<name>A0A438H3H4_VITVI</name>